<evidence type="ECO:0000256" key="9">
    <source>
        <dbReference type="RuleBase" id="RU362028"/>
    </source>
</evidence>
<dbReference type="Gene3D" id="3.30.2350.10">
    <property type="entry name" value="Pseudouridine synthase"/>
    <property type="match status" value="1"/>
</dbReference>
<evidence type="ECO:0000256" key="1">
    <source>
        <dbReference type="ARBA" id="ARBA00000381"/>
    </source>
</evidence>
<dbReference type="PROSITE" id="PS01129">
    <property type="entry name" value="PSI_RLU"/>
    <property type="match status" value="1"/>
</dbReference>
<dbReference type="SMART" id="SM00363">
    <property type="entry name" value="S4"/>
    <property type="match status" value="1"/>
</dbReference>
<feature type="active site" evidence="7">
    <location>
        <position position="144"/>
    </location>
</feature>
<dbReference type="Pfam" id="PF00849">
    <property type="entry name" value="PseudoU_synth_2"/>
    <property type="match status" value="1"/>
</dbReference>
<accession>A0A451D1P8</accession>
<organism evidence="11 12">
    <name type="scientific">Candidatus Erwinia haradaeae</name>
    <dbReference type="NCBI Taxonomy" id="1922217"/>
    <lineage>
        <taxon>Bacteria</taxon>
        <taxon>Pseudomonadati</taxon>
        <taxon>Pseudomonadota</taxon>
        <taxon>Gammaproteobacteria</taxon>
        <taxon>Enterobacterales</taxon>
        <taxon>Erwiniaceae</taxon>
        <taxon>Erwinia</taxon>
    </lineage>
</organism>
<dbReference type="InterPro" id="IPR006145">
    <property type="entry name" value="PsdUridine_synth_RsuA/RluA"/>
</dbReference>
<evidence type="ECO:0000256" key="2">
    <source>
        <dbReference type="ARBA" id="ARBA00002876"/>
    </source>
</evidence>
<dbReference type="OrthoDB" id="9807829at2"/>
<dbReference type="InterPro" id="IPR006225">
    <property type="entry name" value="PsdUridine_synth_RluC/D"/>
</dbReference>
<dbReference type="RefSeq" id="WP_157993336.1">
    <property type="nucleotide sequence ID" value="NZ_LR217703.1"/>
</dbReference>
<dbReference type="InterPro" id="IPR006224">
    <property type="entry name" value="PsdUridine_synth_RluA-like_CS"/>
</dbReference>
<dbReference type="EMBL" id="LR217703">
    <property type="protein sequence ID" value="VFP79539.1"/>
    <property type="molecule type" value="Genomic_DNA"/>
</dbReference>
<dbReference type="SUPFAM" id="SSF55120">
    <property type="entry name" value="Pseudouridine synthase"/>
    <property type="match status" value="1"/>
</dbReference>
<keyword evidence="6 9" id="KW-0413">Isomerase</keyword>
<evidence type="ECO:0000256" key="8">
    <source>
        <dbReference type="PROSITE-ProRule" id="PRU00182"/>
    </source>
</evidence>
<dbReference type="NCBIfam" id="NF008249">
    <property type="entry name" value="PRK11025.1"/>
    <property type="match status" value="1"/>
</dbReference>
<dbReference type="AlphaFoldDB" id="A0A451D1P8"/>
<dbReference type="GO" id="GO:0160141">
    <property type="term" value="F:23S rRNA pseudouridine(955/2504/2580) synthase activity"/>
    <property type="evidence" value="ECO:0007669"/>
    <property type="project" value="UniProtKB-EC"/>
</dbReference>
<dbReference type="InterPro" id="IPR036986">
    <property type="entry name" value="S4_RNA-bd_sf"/>
</dbReference>
<evidence type="ECO:0000256" key="6">
    <source>
        <dbReference type="ARBA" id="ARBA00023235"/>
    </source>
</evidence>
<comment type="catalytic activity">
    <reaction evidence="1">
        <text>uridine(955/2504/2580) in 23S rRNA = pseudouridine(955/2504/2580) in 23S rRNA</text>
        <dbReference type="Rhea" id="RHEA:42528"/>
        <dbReference type="Rhea" id="RHEA-COMP:10099"/>
        <dbReference type="Rhea" id="RHEA-COMP:10100"/>
        <dbReference type="ChEBI" id="CHEBI:65314"/>
        <dbReference type="ChEBI" id="CHEBI:65315"/>
        <dbReference type="EC" id="5.4.99.24"/>
    </reaction>
</comment>
<dbReference type="InterPro" id="IPR050188">
    <property type="entry name" value="RluA_PseudoU_synthase"/>
</dbReference>
<dbReference type="NCBIfam" id="TIGR00005">
    <property type="entry name" value="rluA_subfam"/>
    <property type="match status" value="1"/>
</dbReference>
<evidence type="ECO:0000259" key="10">
    <source>
        <dbReference type="SMART" id="SM00363"/>
    </source>
</evidence>
<dbReference type="Gene3D" id="3.10.290.10">
    <property type="entry name" value="RNA-binding S4 domain"/>
    <property type="match status" value="1"/>
</dbReference>
<keyword evidence="5 8" id="KW-0694">RNA-binding</keyword>
<evidence type="ECO:0000313" key="12">
    <source>
        <dbReference type="Proteomes" id="UP000294412"/>
    </source>
</evidence>
<comment type="function">
    <text evidence="2">Responsible for synthesis of pseudouridine from uracil at positions 955, 2504 and 2580 in 23S ribosomal RNA.</text>
</comment>
<dbReference type="GO" id="GO:0000455">
    <property type="term" value="P:enzyme-directed rRNA pseudouridine synthesis"/>
    <property type="evidence" value="ECO:0007669"/>
    <property type="project" value="TreeGrafter"/>
</dbReference>
<dbReference type="CDD" id="cd00165">
    <property type="entry name" value="S4"/>
    <property type="match status" value="1"/>
</dbReference>
<dbReference type="InterPro" id="IPR020103">
    <property type="entry name" value="PsdUridine_synth_cat_dom_sf"/>
</dbReference>
<evidence type="ECO:0000256" key="4">
    <source>
        <dbReference type="ARBA" id="ARBA00022552"/>
    </source>
</evidence>
<evidence type="ECO:0000256" key="3">
    <source>
        <dbReference type="ARBA" id="ARBA00010876"/>
    </source>
</evidence>
<keyword evidence="4" id="KW-0698">rRNA processing</keyword>
<evidence type="ECO:0000313" key="11">
    <source>
        <dbReference type="EMBL" id="VFP79539.1"/>
    </source>
</evidence>
<dbReference type="Proteomes" id="UP000294412">
    <property type="component" value="Chromosome"/>
</dbReference>
<evidence type="ECO:0000256" key="7">
    <source>
        <dbReference type="PIRSR" id="PIRSR606225-1"/>
    </source>
</evidence>
<sequence>MKYFFCKSNRIIVLPDMAFQRIDNFLHARLKGVPRSMIYRILRTGIVRINQKRTKPQYKLQNGDEIKLPYVEIRSQQHKIDIGKKTFCAKLEDLILYEDDYVIGINKPSGLAVHGGSGLRFGVIEALRALRPNTSFLELVHRLDRATSGVLLLAKKRSSLRMLHEQFREKTIKKEYLALVQGEWPTHITVIDAPLLKSININNSRIMRVHKEGKPSTTLFKIEEKYKKIATLVKVSLITGRMHQIRVHALHAGHPIALDDRYGSNEFHQTLRDIGLQRLFLHANTLSFIHPHNGKNIFIIAPLDQKLKKFLEKLRSLVKTTL</sequence>
<comment type="similarity">
    <text evidence="3 9">Belongs to the pseudouridine synthase RluA family.</text>
</comment>
<dbReference type="GO" id="GO:0003723">
    <property type="term" value="F:RNA binding"/>
    <property type="evidence" value="ECO:0007669"/>
    <property type="project" value="UniProtKB-KW"/>
</dbReference>
<dbReference type="EC" id="5.4.99.-" evidence="9"/>
<dbReference type="PANTHER" id="PTHR21600">
    <property type="entry name" value="MITOCHONDRIAL RNA PSEUDOURIDINE SYNTHASE"/>
    <property type="match status" value="1"/>
</dbReference>
<comment type="catalytic activity">
    <reaction evidence="9">
        <text>a uridine in RNA = a pseudouridine in RNA</text>
        <dbReference type="Rhea" id="RHEA:48348"/>
        <dbReference type="Rhea" id="RHEA-COMP:12068"/>
        <dbReference type="Rhea" id="RHEA-COMP:12069"/>
        <dbReference type="ChEBI" id="CHEBI:65314"/>
        <dbReference type="ChEBI" id="CHEBI:65315"/>
    </reaction>
</comment>
<dbReference type="SUPFAM" id="SSF55174">
    <property type="entry name" value="Alpha-L RNA-binding motif"/>
    <property type="match status" value="1"/>
</dbReference>
<gene>
    <name evidence="11" type="primary">rluC</name>
    <name evidence="11" type="ORF">ERCICUMA2628_089</name>
</gene>
<feature type="domain" description="RNA-binding S4" evidence="10">
    <location>
        <begin position="20"/>
        <end position="77"/>
    </location>
</feature>
<protein>
    <recommendedName>
        <fullName evidence="9">Pseudouridine synthase</fullName>
        <ecNumber evidence="9">5.4.99.-</ecNumber>
    </recommendedName>
</protein>
<name>A0A451D1P8_9GAMM</name>
<dbReference type="Pfam" id="PF01479">
    <property type="entry name" value="S4"/>
    <property type="match status" value="1"/>
</dbReference>
<dbReference type="InterPro" id="IPR002942">
    <property type="entry name" value="S4_RNA-bd"/>
</dbReference>
<dbReference type="CDD" id="cd02869">
    <property type="entry name" value="PseudoU_synth_RluA_like"/>
    <property type="match status" value="1"/>
</dbReference>
<dbReference type="PROSITE" id="PS50889">
    <property type="entry name" value="S4"/>
    <property type="match status" value="1"/>
</dbReference>
<proteinExistence type="inferred from homology"/>
<dbReference type="PANTHER" id="PTHR21600:SF92">
    <property type="entry name" value="RIBOSOMAL LARGE SUBUNIT PSEUDOURIDINE SYNTHASE C"/>
    <property type="match status" value="1"/>
</dbReference>
<reference evidence="11 12" key="1">
    <citation type="submission" date="2019-02" db="EMBL/GenBank/DDBJ databases">
        <authorList>
            <person name="Manzano-Marin A."/>
            <person name="Manzano-Marin A."/>
        </authorList>
    </citation>
    <scope>NUCLEOTIDE SEQUENCE [LARGE SCALE GENOMIC DNA]</scope>
    <source>
        <strain evidence="11 12">ErCicuneomaculata</strain>
    </source>
</reference>
<evidence type="ECO:0000256" key="5">
    <source>
        <dbReference type="ARBA" id="ARBA00022884"/>
    </source>
</evidence>